<feature type="transmembrane region" description="Helical" evidence="14">
    <location>
        <begin position="125"/>
        <end position="143"/>
    </location>
</feature>
<dbReference type="InterPro" id="IPR006369">
    <property type="entry name" value="Protohaem_IX_farnesylTrfase"/>
</dbReference>
<sequence length="317" mass="34026">MTDMSASHTKRYATAGDYVQLLKPRIMMLVVFTAVSGLIAAVGVTGQSINPIMAAIATLSIALGSGAAGAINMWYDSDIDQIMTRTSTRPIPSGAVPREEALAMGLIMSGVSVMLMWLASNWLAAGLLAFSIFYYGVIYTMWLKRSTPQNIVIGGGAGAFPPVIGWAAVTGNTPLDAWILFAIIFFWTPPHFWALSLLAHGEYEKAGVPMLPVTHGAKTTRNQILLYTLLLVPLAMTPLLTGLGGWLYGAVAGVLGLAFLSYAVRVWRSHAGDKGAAPADMKLAKGMFLFSILYLFLVFAALIVEHAFGLYFPVKVF</sequence>
<feature type="transmembrane region" description="Helical" evidence="14">
    <location>
        <begin position="288"/>
        <end position="312"/>
    </location>
</feature>
<dbReference type="GO" id="GO:0048034">
    <property type="term" value="P:heme O biosynthetic process"/>
    <property type="evidence" value="ECO:0007669"/>
    <property type="project" value="UniProtKB-UniRule"/>
</dbReference>
<feature type="transmembrane region" description="Helical" evidence="14">
    <location>
        <begin position="101"/>
        <end position="119"/>
    </location>
</feature>
<dbReference type="OrthoDB" id="9814417at2"/>
<gene>
    <name evidence="14" type="primary">ctaB</name>
    <name evidence="15" type="ORF">HY3_10720</name>
</gene>
<accession>A0A062U0P0</accession>
<comment type="pathway">
    <text evidence="2 14">Porphyrin-containing compound metabolism; heme O biosynthesis; heme O from protoheme: step 1/1.</text>
</comment>
<keyword evidence="5 14" id="KW-0808">Transferase</keyword>
<evidence type="ECO:0000256" key="5">
    <source>
        <dbReference type="ARBA" id="ARBA00022679"/>
    </source>
</evidence>
<dbReference type="HAMAP" id="MF_00154">
    <property type="entry name" value="CyoE_CtaB"/>
    <property type="match status" value="1"/>
</dbReference>
<dbReference type="AlphaFoldDB" id="A0A062U0P0"/>
<dbReference type="UniPathway" id="UPA00834">
    <property type="reaction ID" value="UER00712"/>
</dbReference>
<dbReference type="EMBL" id="AWFB01000010">
    <property type="protein sequence ID" value="RAN34608.1"/>
    <property type="molecule type" value="Genomic_DNA"/>
</dbReference>
<feature type="transmembrane region" description="Helical" evidence="14">
    <location>
        <begin position="52"/>
        <end position="75"/>
    </location>
</feature>
<dbReference type="STRING" id="1280941.HY2_10535"/>
<dbReference type="NCBIfam" id="TIGR01473">
    <property type="entry name" value="cyoE_ctaB"/>
    <property type="match status" value="1"/>
</dbReference>
<name>A0A062U0P0_9PROT</name>
<comment type="catalytic activity">
    <reaction evidence="13 14">
        <text>heme b + (2E,6E)-farnesyl diphosphate + H2O = Fe(II)-heme o + diphosphate</text>
        <dbReference type="Rhea" id="RHEA:28070"/>
        <dbReference type="ChEBI" id="CHEBI:15377"/>
        <dbReference type="ChEBI" id="CHEBI:33019"/>
        <dbReference type="ChEBI" id="CHEBI:60344"/>
        <dbReference type="ChEBI" id="CHEBI:60530"/>
        <dbReference type="ChEBI" id="CHEBI:175763"/>
        <dbReference type="EC" id="2.5.1.141"/>
    </reaction>
</comment>
<evidence type="ECO:0000256" key="4">
    <source>
        <dbReference type="ARBA" id="ARBA00022475"/>
    </source>
</evidence>
<comment type="similarity">
    <text evidence="14">Belongs to the UbiA prenyltransferase family. Protoheme IX farnesyltransferase subfamily.</text>
</comment>
<dbReference type="PANTHER" id="PTHR43448:SF7">
    <property type="entry name" value="4-HYDROXYBENZOATE SOLANESYLTRANSFERASE"/>
    <property type="match status" value="1"/>
</dbReference>
<dbReference type="PANTHER" id="PTHR43448">
    <property type="entry name" value="PROTOHEME IX FARNESYLTRANSFERASE, MITOCHONDRIAL"/>
    <property type="match status" value="1"/>
</dbReference>
<feature type="transmembrane region" description="Helical" evidence="14">
    <location>
        <begin position="150"/>
        <end position="169"/>
    </location>
</feature>
<evidence type="ECO:0000256" key="6">
    <source>
        <dbReference type="ARBA" id="ARBA00022692"/>
    </source>
</evidence>
<dbReference type="InterPro" id="IPR044878">
    <property type="entry name" value="UbiA_sf"/>
</dbReference>
<evidence type="ECO:0000256" key="7">
    <source>
        <dbReference type="ARBA" id="ARBA00022989"/>
    </source>
</evidence>
<evidence type="ECO:0000256" key="12">
    <source>
        <dbReference type="ARBA" id="ARBA00042475"/>
    </source>
</evidence>
<keyword evidence="7 14" id="KW-1133">Transmembrane helix</keyword>
<comment type="caution">
    <text evidence="15">The sequence shown here is derived from an EMBL/GenBank/DDBJ whole genome shotgun (WGS) entry which is preliminary data.</text>
</comment>
<evidence type="ECO:0000313" key="16">
    <source>
        <dbReference type="Proteomes" id="UP000249123"/>
    </source>
</evidence>
<dbReference type="eggNOG" id="COG0109">
    <property type="taxonomic scope" value="Bacteria"/>
</dbReference>
<evidence type="ECO:0000256" key="11">
    <source>
        <dbReference type="ARBA" id="ARBA00040810"/>
    </source>
</evidence>
<dbReference type="InterPro" id="IPR000537">
    <property type="entry name" value="UbiA_prenyltransferase"/>
</dbReference>
<evidence type="ECO:0000256" key="10">
    <source>
        <dbReference type="ARBA" id="ARBA00030253"/>
    </source>
</evidence>
<dbReference type="NCBIfam" id="NF003349">
    <property type="entry name" value="PRK04375.1-2"/>
    <property type="match status" value="1"/>
</dbReference>
<keyword evidence="9 14" id="KW-0472">Membrane</keyword>
<evidence type="ECO:0000256" key="2">
    <source>
        <dbReference type="ARBA" id="ARBA00004919"/>
    </source>
</evidence>
<evidence type="ECO:0000256" key="3">
    <source>
        <dbReference type="ARBA" id="ARBA00012292"/>
    </source>
</evidence>
<dbReference type="Proteomes" id="UP000249123">
    <property type="component" value="Unassembled WGS sequence"/>
</dbReference>
<evidence type="ECO:0000313" key="15">
    <source>
        <dbReference type="EMBL" id="RAN34608.1"/>
    </source>
</evidence>
<keyword evidence="4 14" id="KW-1003">Cell membrane</keyword>
<dbReference type="GO" id="GO:0008495">
    <property type="term" value="F:protoheme IX farnesyltransferase activity"/>
    <property type="evidence" value="ECO:0007669"/>
    <property type="project" value="UniProtKB-UniRule"/>
</dbReference>
<comment type="miscellaneous">
    <text evidence="14">Carbon 2 of the heme B porphyrin ring is defined according to the Fischer nomenclature.</text>
</comment>
<proteinExistence type="inferred from homology"/>
<keyword evidence="8 14" id="KW-0350">Heme biosynthesis</keyword>
<dbReference type="InterPro" id="IPR030470">
    <property type="entry name" value="UbiA_prenylTrfase_CS"/>
</dbReference>
<dbReference type="CDD" id="cd13957">
    <property type="entry name" value="PT_UbiA_Cox10"/>
    <property type="match status" value="1"/>
</dbReference>
<keyword evidence="6 14" id="KW-0812">Transmembrane</keyword>
<feature type="transmembrane region" description="Helical" evidence="14">
    <location>
        <begin position="224"/>
        <end position="240"/>
    </location>
</feature>
<dbReference type="RefSeq" id="WP_034825186.1">
    <property type="nucleotide sequence ID" value="NZ_AWFA01000010.1"/>
</dbReference>
<dbReference type="Gene3D" id="1.10.357.140">
    <property type="entry name" value="UbiA prenyltransferase"/>
    <property type="match status" value="1"/>
</dbReference>
<keyword evidence="16" id="KW-1185">Reference proteome</keyword>
<dbReference type="Pfam" id="PF01040">
    <property type="entry name" value="UbiA"/>
    <property type="match status" value="1"/>
</dbReference>
<dbReference type="EC" id="2.5.1.141" evidence="3 14"/>
<evidence type="ECO:0000256" key="9">
    <source>
        <dbReference type="ARBA" id="ARBA00023136"/>
    </source>
</evidence>
<evidence type="ECO:0000256" key="1">
    <source>
        <dbReference type="ARBA" id="ARBA00004651"/>
    </source>
</evidence>
<reference evidence="15 16" key="1">
    <citation type="submission" date="2013-04" db="EMBL/GenBank/DDBJ databases">
        <title>Hyphomonas sp. T24B3 Genome Sequencing.</title>
        <authorList>
            <person name="Lai Q."/>
            <person name="Shao Z."/>
        </authorList>
    </citation>
    <scope>NUCLEOTIDE SEQUENCE [LARGE SCALE GENOMIC DNA]</scope>
    <source>
        <strain evidence="15 16">T24B3</strain>
    </source>
</reference>
<dbReference type="GO" id="GO:0005886">
    <property type="term" value="C:plasma membrane"/>
    <property type="evidence" value="ECO:0007669"/>
    <property type="project" value="UniProtKB-SubCell"/>
</dbReference>
<feature type="transmembrane region" description="Helical" evidence="14">
    <location>
        <begin position="26"/>
        <end position="46"/>
    </location>
</feature>
<protein>
    <recommendedName>
        <fullName evidence="11 14">Protoheme IX farnesyltransferase</fullName>
        <ecNumber evidence="3 14">2.5.1.141</ecNumber>
    </recommendedName>
    <alternativeName>
        <fullName evidence="12 14">Heme B farnesyltransferase</fullName>
    </alternativeName>
    <alternativeName>
        <fullName evidence="10 14">Heme O synthase</fullName>
    </alternativeName>
</protein>
<evidence type="ECO:0000256" key="14">
    <source>
        <dbReference type="HAMAP-Rule" id="MF_00154"/>
    </source>
</evidence>
<feature type="transmembrane region" description="Helical" evidence="14">
    <location>
        <begin position="246"/>
        <end position="267"/>
    </location>
</feature>
<feature type="transmembrane region" description="Helical" evidence="14">
    <location>
        <begin position="175"/>
        <end position="195"/>
    </location>
</feature>
<dbReference type="PROSITE" id="PS00943">
    <property type="entry name" value="UBIA"/>
    <property type="match status" value="1"/>
</dbReference>
<comment type="subcellular location">
    <subcellularLocation>
        <location evidence="1 14">Cell membrane</location>
        <topology evidence="1 14">Multi-pass membrane protein</topology>
    </subcellularLocation>
</comment>
<evidence type="ECO:0000256" key="13">
    <source>
        <dbReference type="ARBA" id="ARBA00047690"/>
    </source>
</evidence>
<organism evidence="15 16">
    <name type="scientific">Hyphomonas pacifica</name>
    <dbReference type="NCBI Taxonomy" id="1280941"/>
    <lineage>
        <taxon>Bacteria</taxon>
        <taxon>Pseudomonadati</taxon>
        <taxon>Pseudomonadota</taxon>
        <taxon>Alphaproteobacteria</taxon>
        <taxon>Hyphomonadales</taxon>
        <taxon>Hyphomonadaceae</taxon>
        <taxon>Hyphomonas</taxon>
    </lineage>
</organism>
<comment type="function">
    <text evidence="14">Converts heme B (protoheme IX) to heme O by substitution of the vinyl group on carbon 2 of heme B porphyrin ring with a hydroxyethyl farnesyl side group.</text>
</comment>
<evidence type="ECO:0000256" key="8">
    <source>
        <dbReference type="ARBA" id="ARBA00023133"/>
    </source>
</evidence>